<sequence length="431" mass="43469">MSSSGGSSSNTLFALLNPTNDTSAASSQPSPAPAPYTASPHSQSISPPFSQQHGYYAPQPQPPPQRASASPSIASLLSQEDTPSSRPNTASHTPTHKSNGDQPSGQVAVASLLSPLPASATPAQAPLKSPEPVAATTTPKTSSASTSNATAAAAAPPTPATKKQKTNSASSSSSTLLQLGMGSPGGAHKRNQDDAPTICLHVPLNGKSNVVVNFAKLAEDKYGWESLHPRIASTAAELFDEDGADADESDDSGGDDDEKPGGDDDEKPEGAGDESGNAGSTIKKPVKRRRTDGKYGRYDINDPFIDDSELLFEEQAASTKDGFFVFSGPLIADQDQVRIERADGTIKRPGRGRGGRGGGIGRGGKRAAAAAAAAAGDASHTSPVAIAPALSGHALAPAAAVVPRKKKGTVSAVATGASQSPGPPAPAAPAT</sequence>
<dbReference type="Proteomes" id="UP001489719">
    <property type="component" value="Unassembled WGS sequence"/>
</dbReference>
<keyword evidence="2" id="KW-1185">Reference proteome</keyword>
<evidence type="ECO:0000313" key="2">
    <source>
        <dbReference type="Proteomes" id="UP001489719"/>
    </source>
</evidence>
<name>A0ACC3TG92_9ASCO</name>
<protein>
    <submittedName>
        <fullName evidence="1">Uncharacterized protein</fullName>
    </submittedName>
</protein>
<comment type="caution">
    <text evidence="1">The sequence shown here is derived from an EMBL/GenBank/DDBJ whole genome shotgun (WGS) entry which is preliminary data.</text>
</comment>
<dbReference type="EMBL" id="MU970144">
    <property type="protein sequence ID" value="KAK9320124.1"/>
    <property type="molecule type" value="Genomic_DNA"/>
</dbReference>
<reference evidence="2" key="1">
    <citation type="journal article" date="2024" name="Front. Bioeng. Biotechnol.">
        <title>Genome-scale model development and genomic sequencing of the oleaginous clade Lipomyces.</title>
        <authorList>
            <person name="Czajka J.J."/>
            <person name="Han Y."/>
            <person name="Kim J."/>
            <person name="Mondo S.J."/>
            <person name="Hofstad B.A."/>
            <person name="Robles A."/>
            <person name="Haridas S."/>
            <person name="Riley R."/>
            <person name="LaButti K."/>
            <person name="Pangilinan J."/>
            <person name="Andreopoulos W."/>
            <person name="Lipzen A."/>
            <person name="Yan J."/>
            <person name="Wang M."/>
            <person name="Ng V."/>
            <person name="Grigoriev I.V."/>
            <person name="Spatafora J.W."/>
            <person name="Magnuson J.K."/>
            <person name="Baker S.E."/>
            <person name="Pomraning K.R."/>
        </authorList>
    </citation>
    <scope>NUCLEOTIDE SEQUENCE [LARGE SCALE GENOMIC DNA]</scope>
    <source>
        <strain evidence="2">CBS 10300</strain>
    </source>
</reference>
<evidence type="ECO:0000313" key="1">
    <source>
        <dbReference type="EMBL" id="KAK9320124.1"/>
    </source>
</evidence>
<gene>
    <name evidence="1" type="ORF">V1517DRAFT_330401</name>
</gene>
<accession>A0ACC3TG92</accession>
<proteinExistence type="predicted"/>
<organism evidence="1 2">
    <name type="scientific">Lipomyces orientalis</name>
    <dbReference type="NCBI Taxonomy" id="1233043"/>
    <lineage>
        <taxon>Eukaryota</taxon>
        <taxon>Fungi</taxon>
        <taxon>Dikarya</taxon>
        <taxon>Ascomycota</taxon>
        <taxon>Saccharomycotina</taxon>
        <taxon>Lipomycetes</taxon>
        <taxon>Lipomycetales</taxon>
        <taxon>Lipomycetaceae</taxon>
        <taxon>Lipomyces</taxon>
    </lineage>
</organism>